<feature type="transmembrane region" description="Helical" evidence="7">
    <location>
        <begin position="138"/>
        <end position="156"/>
    </location>
</feature>
<evidence type="ECO:0000256" key="3">
    <source>
        <dbReference type="ARBA" id="ARBA00022692"/>
    </source>
</evidence>
<dbReference type="SUPFAM" id="SSF48317">
    <property type="entry name" value="Acid phosphatase/Vanadium-dependent haloperoxidase"/>
    <property type="match status" value="1"/>
</dbReference>
<keyword evidence="5 7" id="KW-1133">Transmembrane helix</keyword>
<reference evidence="10" key="1">
    <citation type="journal article" date="2019" name="Int. J. Syst. Evol. Microbiol.">
        <title>The Global Catalogue of Microorganisms (GCM) 10K type strain sequencing project: providing services to taxonomists for standard genome sequencing and annotation.</title>
        <authorList>
            <consortium name="The Broad Institute Genomics Platform"/>
            <consortium name="The Broad Institute Genome Sequencing Center for Infectious Disease"/>
            <person name="Wu L."/>
            <person name="Ma J."/>
        </authorList>
    </citation>
    <scope>NUCLEOTIDE SEQUENCE [LARGE SCALE GENOMIC DNA]</scope>
    <source>
        <strain evidence="10">JCM 11813</strain>
    </source>
</reference>
<keyword evidence="4" id="KW-0378">Hydrolase</keyword>
<dbReference type="PANTHER" id="PTHR14969">
    <property type="entry name" value="SPHINGOSINE-1-PHOSPHATE PHOSPHOHYDROLASE"/>
    <property type="match status" value="1"/>
</dbReference>
<dbReference type="RefSeq" id="WP_343909393.1">
    <property type="nucleotide sequence ID" value="NZ_BAAAJE010000023.1"/>
</dbReference>
<evidence type="ECO:0000313" key="9">
    <source>
        <dbReference type="EMBL" id="GAA1157544.1"/>
    </source>
</evidence>
<evidence type="ECO:0000256" key="6">
    <source>
        <dbReference type="ARBA" id="ARBA00023136"/>
    </source>
</evidence>
<dbReference type="SMART" id="SM00014">
    <property type="entry name" value="acidPPc"/>
    <property type="match status" value="1"/>
</dbReference>
<comment type="subcellular location">
    <subcellularLocation>
        <location evidence="1">Cell membrane</location>
        <topology evidence="1">Multi-pass membrane protein</topology>
    </subcellularLocation>
</comment>
<organism evidence="9 10">
    <name type="scientific">Nocardioides aquiterrae</name>
    <dbReference type="NCBI Taxonomy" id="203799"/>
    <lineage>
        <taxon>Bacteria</taxon>
        <taxon>Bacillati</taxon>
        <taxon>Actinomycetota</taxon>
        <taxon>Actinomycetes</taxon>
        <taxon>Propionibacteriales</taxon>
        <taxon>Nocardioidaceae</taxon>
        <taxon>Nocardioides</taxon>
    </lineage>
</organism>
<evidence type="ECO:0000256" key="2">
    <source>
        <dbReference type="ARBA" id="ARBA00022475"/>
    </source>
</evidence>
<feature type="transmembrane region" description="Helical" evidence="7">
    <location>
        <begin position="69"/>
        <end position="91"/>
    </location>
</feature>
<dbReference type="Pfam" id="PF01569">
    <property type="entry name" value="PAP2"/>
    <property type="match status" value="1"/>
</dbReference>
<accession>A0ABP4F5Q8</accession>
<feature type="domain" description="Phosphatidic acid phosphatase type 2/haloperoxidase" evidence="8">
    <location>
        <begin position="64"/>
        <end position="177"/>
    </location>
</feature>
<comment type="caution">
    <text evidence="9">The sequence shown here is derived from an EMBL/GenBank/DDBJ whole genome shotgun (WGS) entry which is preliminary data.</text>
</comment>
<dbReference type="InterPro" id="IPR000326">
    <property type="entry name" value="PAP2/HPO"/>
</dbReference>
<evidence type="ECO:0000256" key="5">
    <source>
        <dbReference type="ARBA" id="ARBA00022989"/>
    </source>
</evidence>
<dbReference type="EMBL" id="BAAAJE010000023">
    <property type="protein sequence ID" value="GAA1157544.1"/>
    <property type="molecule type" value="Genomic_DNA"/>
</dbReference>
<gene>
    <name evidence="9" type="ORF">GCM10009606_39410</name>
</gene>
<name>A0ABP4F5Q8_9ACTN</name>
<evidence type="ECO:0000256" key="7">
    <source>
        <dbReference type="SAM" id="Phobius"/>
    </source>
</evidence>
<feature type="transmembrane region" description="Helical" evidence="7">
    <location>
        <begin position="113"/>
        <end position="131"/>
    </location>
</feature>
<evidence type="ECO:0000313" key="10">
    <source>
        <dbReference type="Proteomes" id="UP001499979"/>
    </source>
</evidence>
<keyword evidence="6 7" id="KW-0472">Membrane</keyword>
<feature type="transmembrane region" description="Helical" evidence="7">
    <location>
        <begin position="38"/>
        <end position="57"/>
    </location>
</feature>
<dbReference type="Gene3D" id="1.20.144.10">
    <property type="entry name" value="Phosphatidic acid phosphatase type 2/haloperoxidase"/>
    <property type="match status" value="1"/>
</dbReference>
<keyword evidence="10" id="KW-1185">Reference proteome</keyword>
<evidence type="ECO:0000259" key="8">
    <source>
        <dbReference type="SMART" id="SM00014"/>
    </source>
</evidence>
<dbReference type="InterPro" id="IPR036938">
    <property type="entry name" value="PAP2/HPO_sf"/>
</dbReference>
<feature type="transmembrane region" description="Helical" evidence="7">
    <location>
        <begin position="162"/>
        <end position="180"/>
    </location>
</feature>
<proteinExistence type="predicted"/>
<keyword evidence="2" id="KW-1003">Cell membrane</keyword>
<keyword evidence="3 7" id="KW-0812">Transmembrane</keyword>
<protein>
    <submittedName>
        <fullName evidence="9">Phosphatase PAP2 family protein</fullName>
    </submittedName>
</protein>
<dbReference type="PANTHER" id="PTHR14969:SF62">
    <property type="entry name" value="DECAPRENYLPHOSPHORYL-5-PHOSPHORIBOSE PHOSPHATASE RV3807C-RELATED"/>
    <property type="match status" value="1"/>
</dbReference>
<dbReference type="Proteomes" id="UP001499979">
    <property type="component" value="Unassembled WGS sequence"/>
</dbReference>
<sequence length="207" mass="21436">MASNGVTVVGGRAEEAWFRAVNDVARSTPWLHTPARLYAEYGVVLFAGLLLVSWLLARRTGDLSRVTAALWAPAGALVAVGLNQLVAGAVAEQRPYAAMPGVLVLVSRSSDPSFPSDHAVMAGAVAAGVLLAHRRLGLLAAGLAVLMAATRVYVGAHFPLDVVAGLALGAAAAVASYLLLRPLLLRLVVLLARTPLRPLVTAQPVLS</sequence>
<evidence type="ECO:0000256" key="4">
    <source>
        <dbReference type="ARBA" id="ARBA00022801"/>
    </source>
</evidence>
<evidence type="ECO:0000256" key="1">
    <source>
        <dbReference type="ARBA" id="ARBA00004651"/>
    </source>
</evidence>